<accession>A0A1M5PZG2</accession>
<dbReference type="STRING" id="468056.SAMN05443549_11512"/>
<reference evidence="2" key="1">
    <citation type="submission" date="2016-11" db="EMBL/GenBank/DDBJ databases">
        <authorList>
            <person name="Varghese N."/>
            <person name="Submissions S."/>
        </authorList>
    </citation>
    <scope>NUCLEOTIDE SEQUENCE [LARGE SCALE GENOMIC DNA]</scope>
    <source>
        <strain evidence="2">DSM 19978</strain>
    </source>
</reference>
<keyword evidence="2" id="KW-1185">Reference proteome</keyword>
<dbReference type="EMBL" id="FQWB01000015">
    <property type="protein sequence ID" value="SHH07128.1"/>
    <property type="molecule type" value="Genomic_DNA"/>
</dbReference>
<organism evidence="1 2">
    <name type="scientific">Flavobacterium fluvii</name>
    <dbReference type="NCBI Taxonomy" id="468056"/>
    <lineage>
        <taxon>Bacteria</taxon>
        <taxon>Pseudomonadati</taxon>
        <taxon>Bacteroidota</taxon>
        <taxon>Flavobacteriia</taxon>
        <taxon>Flavobacteriales</taxon>
        <taxon>Flavobacteriaceae</taxon>
        <taxon>Flavobacterium</taxon>
    </lineage>
</organism>
<dbReference type="Proteomes" id="UP000184516">
    <property type="component" value="Unassembled WGS sequence"/>
</dbReference>
<gene>
    <name evidence="1" type="ORF">SAMN05443549_11512</name>
</gene>
<dbReference type="AlphaFoldDB" id="A0A1M5PZG2"/>
<evidence type="ECO:0000313" key="1">
    <source>
        <dbReference type="EMBL" id="SHH07128.1"/>
    </source>
</evidence>
<proteinExistence type="predicted"/>
<name>A0A1M5PZG2_9FLAO</name>
<protein>
    <submittedName>
        <fullName evidence="1">Uncharacterized protein</fullName>
    </submittedName>
</protein>
<evidence type="ECO:0000313" key="2">
    <source>
        <dbReference type="Proteomes" id="UP000184516"/>
    </source>
</evidence>
<dbReference type="OrthoDB" id="1492983at2"/>
<dbReference type="RefSeq" id="WP_073372059.1">
    <property type="nucleotide sequence ID" value="NZ_FQWB01000015.1"/>
</dbReference>
<sequence length="135" mass="15829">MNARQYRTEYNLSPLDFPAIEGPGESRIDFRTEPPFIVNNKVKLKITKKYVLVEFYNGKEHEILTAMSIYEIPINEIKSREHIYECYKDATLGLNEAYKYVKAKLPLPDIIFPTMPIETYKKEIDGVFYLLNTLN</sequence>